<keyword evidence="5" id="KW-0378">Hydrolase</keyword>
<name>A0ABW1NNN8_9ACTN</name>
<keyword evidence="2" id="KW-0812">Transmembrane</keyword>
<dbReference type="PANTHER" id="PTHR46825:SF9">
    <property type="entry name" value="BETA-LACTAMASE-RELATED DOMAIN-CONTAINING PROTEIN"/>
    <property type="match status" value="1"/>
</dbReference>
<feature type="transmembrane region" description="Helical" evidence="2">
    <location>
        <begin position="556"/>
        <end position="577"/>
    </location>
</feature>
<evidence type="ECO:0000259" key="4">
    <source>
        <dbReference type="Pfam" id="PF00144"/>
    </source>
</evidence>
<feature type="signal peptide" evidence="3">
    <location>
        <begin position="1"/>
        <end position="27"/>
    </location>
</feature>
<reference evidence="6" key="1">
    <citation type="journal article" date="2019" name="Int. J. Syst. Evol. Microbiol.">
        <title>The Global Catalogue of Microorganisms (GCM) 10K type strain sequencing project: providing services to taxonomists for standard genome sequencing and annotation.</title>
        <authorList>
            <consortium name="The Broad Institute Genomics Platform"/>
            <consortium name="The Broad Institute Genome Sequencing Center for Infectious Disease"/>
            <person name="Wu L."/>
            <person name="Ma J."/>
        </authorList>
    </citation>
    <scope>NUCLEOTIDE SEQUENCE [LARGE SCALE GENOMIC DNA]</scope>
    <source>
        <strain evidence="6">JCM 30346</strain>
    </source>
</reference>
<dbReference type="EC" id="3.-.-.-" evidence="5"/>
<keyword evidence="2" id="KW-0472">Membrane</keyword>
<dbReference type="Gene3D" id="3.40.710.10">
    <property type="entry name" value="DD-peptidase/beta-lactamase superfamily"/>
    <property type="match status" value="1"/>
</dbReference>
<keyword evidence="3" id="KW-0732">Signal</keyword>
<evidence type="ECO:0000256" key="1">
    <source>
        <dbReference type="SAM" id="MobiDB-lite"/>
    </source>
</evidence>
<sequence>MRTCLSRLTTRAAFALLLGATALPVLAAPAASATTATTPAATTPVASATSAACPAPASAALAGFFDGVVPGSLKKDHVPGAVVSVVSGDRTVFAKGYGLADVARGVAFDPSRSLVRIASITKLFTWTAVMQQVEAGRLDLDADVNRYLKGFEIPATYAEPVTLRTLMNHTAGFEDQVVGTGARASADVPPLGEYLARHVPARIRPPGEVSAYSNYGAALAGHIVAEVTGEPYDRYVRRHLLDPLGMTHSTATEPVPAPLAPGLARSYDSDAAPPRPVPFVFDLMPPDGSISATAADMANFMIAHLNGGRSGDRAVLSPATVALMHQRSFTADPRLGGYAHGFMDRTFNGHRVLMHDGGWEGFSSVLMLVPDCRLGLFLSANATGGAGTLGLISAFFDRFTPPPATPESLQAPRSSFPLTSTPPRPGFYARTRHNESTIEKILVLLGSLRLTVAGDGTVHFEGKDWVPRNGGLYDRKGGVEHLASLAGPSGHRYVAVDRGSTYQLIPFWQTPLFNLPVLLVFAVTALGALAVPAAALRRRLSRRPVTVSATWRTARALAAGAAALGLAFLVLLAIQLFGDTGEFVYGAPAGFRALLLMPLVVLPMAGAAAVCTVVAWRSGGVAARVHQVTVLAGLSALAWFLWQWNLVGWQFP</sequence>
<comment type="caution">
    <text evidence="5">The sequence shown here is derived from an EMBL/GenBank/DDBJ whole genome shotgun (WGS) entry which is preliminary data.</text>
</comment>
<dbReference type="Proteomes" id="UP001596137">
    <property type="component" value="Unassembled WGS sequence"/>
</dbReference>
<evidence type="ECO:0000256" key="3">
    <source>
        <dbReference type="SAM" id="SignalP"/>
    </source>
</evidence>
<dbReference type="InterPro" id="IPR050491">
    <property type="entry name" value="AmpC-like"/>
</dbReference>
<proteinExistence type="predicted"/>
<dbReference type="GO" id="GO:0016787">
    <property type="term" value="F:hydrolase activity"/>
    <property type="evidence" value="ECO:0007669"/>
    <property type="project" value="UniProtKB-KW"/>
</dbReference>
<feature type="transmembrane region" description="Helical" evidence="2">
    <location>
        <begin position="628"/>
        <end position="647"/>
    </location>
</feature>
<evidence type="ECO:0000313" key="6">
    <source>
        <dbReference type="Proteomes" id="UP001596137"/>
    </source>
</evidence>
<dbReference type="EMBL" id="JBHSRF010000038">
    <property type="protein sequence ID" value="MFC6084142.1"/>
    <property type="molecule type" value="Genomic_DNA"/>
</dbReference>
<protein>
    <submittedName>
        <fullName evidence="5">Serine hydrolase domain-containing protein</fullName>
        <ecNumber evidence="5">3.-.-.-</ecNumber>
    </submittedName>
</protein>
<feature type="transmembrane region" description="Helical" evidence="2">
    <location>
        <begin position="589"/>
        <end position="616"/>
    </location>
</feature>
<dbReference type="InterPro" id="IPR001466">
    <property type="entry name" value="Beta-lactam-related"/>
</dbReference>
<gene>
    <name evidence="5" type="ORF">ACFP1K_23475</name>
</gene>
<feature type="compositionally biased region" description="Polar residues" evidence="1">
    <location>
        <begin position="407"/>
        <end position="419"/>
    </location>
</feature>
<accession>A0ABW1NNN8</accession>
<keyword evidence="6" id="KW-1185">Reference proteome</keyword>
<feature type="chain" id="PRO_5046753603" evidence="3">
    <location>
        <begin position="28"/>
        <end position="652"/>
    </location>
</feature>
<feature type="transmembrane region" description="Helical" evidence="2">
    <location>
        <begin position="513"/>
        <end position="536"/>
    </location>
</feature>
<feature type="domain" description="Beta-lactamase-related" evidence="4">
    <location>
        <begin position="67"/>
        <end position="385"/>
    </location>
</feature>
<dbReference type="InterPro" id="IPR012338">
    <property type="entry name" value="Beta-lactam/transpept-like"/>
</dbReference>
<dbReference type="Pfam" id="PF00144">
    <property type="entry name" value="Beta-lactamase"/>
    <property type="match status" value="1"/>
</dbReference>
<feature type="region of interest" description="Disordered" evidence="1">
    <location>
        <begin position="403"/>
        <end position="423"/>
    </location>
</feature>
<evidence type="ECO:0000256" key="2">
    <source>
        <dbReference type="SAM" id="Phobius"/>
    </source>
</evidence>
<dbReference type="SUPFAM" id="SSF56601">
    <property type="entry name" value="beta-lactamase/transpeptidase-like"/>
    <property type="match status" value="1"/>
</dbReference>
<organism evidence="5 6">
    <name type="scientific">Sphaerisporangium aureirubrum</name>
    <dbReference type="NCBI Taxonomy" id="1544736"/>
    <lineage>
        <taxon>Bacteria</taxon>
        <taxon>Bacillati</taxon>
        <taxon>Actinomycetota</taxon>
        <taxon>Actinomycetes</taxon>
        <taxon>Streptosporangiales</taxon>
        <taxon>Streptosporangiaceae</taxon>
        <taxon>Sphaerisporangium</taxon>
    </lineage>
</organism>
<evidence type="ECO:0000313" key="5">
    <source>
        <dbReference type="EMBL" id="MFC6084142.1"/>
    </source>
</evidence>
<keyword evidence="2" id="KW-1133">Transmembrane helix</keyword>
<dbReference type="RefSeq" id="WP_380756884.1">
    <property type="nucleotide sequence ID" value="NZ_JBHSRF010000038.1"/>
</dbReference>
<dbReference type="PANTHER" id="PTHR46825">
    <property type="entry name" value="D-ALANYL-D-ALANINE-CARBOXYPEPTIDASE/ENDOPEPTIDASE AMPH"/>
    <property type="match status" value="1"/>
</dbReference>